<feature type="compositionally biased region" description="Basic and acidic residues" evidence="1">
    <location>
        <begin position="173"/>
        <end position="188"/>
    </location>
</feature>
<evidence type="ECO:0000256" key="1">
    <source>
        <dbReference type="SAM" id="MobiDB-lite"/>
    </source>
</evidence>
<name>A0A9Q1K5Q9_9CARY</name>
<dbReference type="EMBL" id="JAKOGI010000310">
    <property type="protein sequence ID" value="KAJ8437258.1"/>
    <property type="molecule type" value="Genomic_DNA"/>
</dbReference>
<protein>
    <submittedName>
        <fullName evidence="2">Uncharacterized protein</fullName>
    </submittedName>
</protein>
<evidence type="ECO:0000313" key="2">
    <source>
        <dbReference type="EMBL" id="KAJ8437258.1"/>
    </source>
</evidence>
<organism evidence="2 3">
    <name type="scientific">Carnegiea gigantea</name>
    <dbReference type="NCBI Taxonomy" id="171969"/>
    <lineage>
        <taxon>Eukaryota</taxon>
        <taxon>Viridiplantae</taxon>
        <taxon>Streptophyta</taxon>
        <taxon>Embryophyta</taxon>
        <taxon>Tracheophyta</taxon>
        <taxon>Spermatophyta</taxon>
        <taxon>Magnoliopsida</taxon>
        <taxon>eudicotyledons</taxon>
        <taxon>Gunneridae</taxon>
        <taxon>Pentapetalae</taxon>
        <taxon>Caryophyllales</taxon>
        <taxon>Cactineae</taxon>
        <taxon>Cactaceae</taxon>
        <taxon>Cactoideae</taxon>
        <taxon>Echinocereeae</taxon>
        <taxon>Carnegiea</taxon>
    </lineage>
</organism>
<comment type="caution">
    <text evidence="2">The sequence shown here is derived from an EMBL/GenBank/DDBJ whole genome shotgun (WGS) entry which is preliminary data.</text>
</comment>
<accession>A0A9Q1K5Q9</accession>
<gene>
    <name evidence="2" type="ORF">Cgig2_004651</name>
</gene>
<dbReference type="Proteomes" id="UP001153076">
    <property type="component" value="Unassembled WGS sequence"/>
</dbReference>
<keyword evidence="3" id="KW-1185">Reference proteome</keyword>
<reference evidence="2" key="1">
    <citation type="submission" date="2022-04" db="EMBL/GenBank/DDBJ databases">
        <title>Carnegiea gigantea Genome sequencing and assembly v2.</title>
        <authorList>
            <person name="Copetti D."/>
            <person name="Sanderson M.J."/>
            <person name="Burquez A."/>
            <person name="Wojciechowski M.F."/>
        </authorList>
    </citation>
    <scope>NUCLEOTIDE SEQUENCE</scope>
    <source>
        <strain evidence="2">SGP5-SGP5p</strain>
        <tissue evidence="2">Aerial part</tissue>
    </source>
</reference>
<dbReference type="AlphaFoldDB" id="A0A9Q1K5Q9"/>
<feature type="region of interest" description="Disordered" evidence="1">
    <location>
        <begin position="172"/>
        <end position="201"/>
    </location>
</feature>
<proteinExistence type="predicted"/>
<evidence type="ECO:0000313" key="3">
    <source>
        <dbReference type="Proteomes" id="UP001153076"/>
    </source>
</evidence>
<sequence length="201" mass="22128">MLLVKVTAMGPRNVKGCRMILKMLSLLLMSKASKEEGFLLQMSIQSANDEDADNLNSNNSRIPEWLDHDTVKAMIAECSNNSSSLGDVESEVFNELVYESASDQDKKYHRTVVFGLGVKRSQVFGVHGELRKRGFTASDGSTKEVTRLRAELAIMKSTVRLVEFPITFTSGTRNDDRATNSAETHDIDVASGGLGGDNDHR</sequence>
<feature type="compositionally biased region" description="Gly residues" evidence="1">
    <location>
        <begin position="192"/>
        <end position="201"/>
    </location>
</feature>